<dbReference type="InParanoid" id="A0A1V9XFQ6"/>
<accession>A0A1V9XFQ6</accession>
<keyword evidence="2" id="KW-1185">Reference proteome</keyword>
<reference evidence="1 2" key="1">
    <citation type="journal article" date="2017" name="Gigascience">
        <title>Draft genome of the honey bee ectoparasitic mite, Tropilaelaps mercedesae, is shaped by the parasitic life history.</title>
        <authorList>
            <person name="Dong X."/>
            <person name="Armstrong S.D."/>
            <person name="Xia D."/>
            <person name="Makepeace B.L."/>
            <person name="Darby A.C."/>
            <person name="Kadowaki T."/>
        </authorList>
    </citation>
    <scope>NUCLEOTIDE SEQUENCE [LARGE SCALE GENOMIC DNA]</scope>
    <source>
        <strain evidence="1">Wuxi-XJTLU</strain>
    </source>
</reference>
<dbReference type="EMBL" id="MNPL01012258">
    <property type="protein sequence ID" value="OQR72233.1"/>
    <property type="molecule type" value="Genomic_DNA"/>
</dbReference>
<gene>
    <name evidence="1" type="ORF">BIW11_03810</name>
</gene>
<dbReference type="AlphaFoldDB" id="A0A1V9XFQ6"/>
<sequence>MDILVVCKYTPTGAQQGKNVFVPGPPASLCPVGTKKDGVFCI</sequence>
<dbReference type="Proteomes" id="UP000192247">
    <property type="component" value="Unassembled WGS sequence"/>
</dbReference>
<name>A0A1V9XFQ6_9ACAR</name>
<proteinExistence type="predicted"/>
<organism evidence="1 2">
    <name type="scientific">Tropilaelaps mercedesae</name>
    <dbReference type="NCBI Taxonomy" id="418985"/>
    <lineage>
        <taxon>Eukaryota</taxon>
        <taxon>Metazoa</taxon>
        <taxon>Ecdysozoa</taxon>
        <taxon>Arthropoda</taxon>
        <taxon>Chelicerata</taxon>
        <taxon>Arachnida</taxon>
        <taxon>Acari</taxon>
        <taxon>Parasitiformes</taxon>
        <taxon>Mesostigmata</taxon>
        <taxon>Gamasina</taxon>
        <taxon>Dermanyssoidea</taxon>
        <taxon>Laelapidae</taxon>
        <taxon>Tropilaelaps</taxon>
    </lineage>
</organism>
<comment type="caution">
    <text evidence="1">The sequence shown here is derived from an EMBL/GenBank/DDBJ whole genome shotgun (WGS) entry which is preliminary data.</text>
</comment>
<evidence type="ECO:0000313" key="1">
    <source>
        <dbReference type="EMBL" id="OQR72233.1"/>
    </source>
</evidence>
<protein>
    <submittedName>
        <fullName evidence="1">Uncharacterized protein</fullName>
    </submittedName>
</protein>
<evidence type="ECO:0000313" key="2">
    <source>
        <dbReference type="Proteomes" id="UP000192247"/>
    </source>
</evidence>